<dbReference type="InterPro" id="IPR059000">
    <property type="entry name" value="ATPase_P-type_domA"/>
</dbReference>
<keyword evidence="2" id="KW-1003">Cell membrane</keyword>
<dbReference type="RefSeq" id="WP_163790439.1">
    <property type="nucleotide sequence ID" value="NZ_AP022587.1"/>
</dbReference>
<evidence type="ECO:0000313" key="14">
    <source>
        <dbReference type="Proteomes" id="UP000467130"/>
    </source>
</evidence>
<dbReference type="SUPFAM" id="SSF81665">
    <property type="entry name" value="Calcium ATPase, transmembrane domain M"/>
    <property type="match status" value="1"/>
</dbReference>
<keyword evidence="4" id="KW-0479">Metal-binding</keyword>
<comment type="subcellular location">
    <subcellularLocation>
        <location evidence="1">Cell membrane</location>
        <topology evidence="1">Multi-pass membrane protein</topology>
    </subcellularLocation>
</comment>
<feature type="transmembrane region" description="Helical" evidence="11">
    <location>
        <begin position="66"/>
        <end position="83"/>
    </location>
</feature>
<keyword evidence="3 11" id="KW-0812">Transmembrane</keyword>
<dbReference type="Pfam" id="PF00702">
    <property type="entry name" value="Hydrolase"/>
    <property type="match status" value="1"/>
</dbReference>
<evidence type="ECO:0000256" key="8">
    <source>
        <dbReference type="ARBA" id="ARBA00022989"/>
    </source>
</evidence>
<dbReference type="InterPro" id="IPR004014">
    <property type="entry name" value="ATPase_P-typ_cation-transptr_N"/>
</dbReference>
<dbReference type="PANTHER" id="PTHR24093">
    <property type="entry name" value="CATION TRANSPORTING ATPASE"/>
    <property type="match status" value="1"/>
</dbReference>
<accession>A0A7I7Q851</accession>
<feature type="transmembrane region" description="Helical" evidence="11">
    <location>
        <begin position="284"/>
        <end position="313"/>
    </location>
</feature>
<dbReference type="Gene3D" id="2.70.150.10">
    <property type="entry name" value="Calcium-transporting ATPase, cytoplasmic transduction domain A"/>
    <property type="match status" value="1"/>
</dbReference>
<evidence type="ECO:0000256" key="1">
    <source>
        <dbReference type="ARBA" id="ARBA00004651"/>
    </source>
</evidence>
<organism evidence="13 14">
    <name type="scientific">Mycobacterium stomatepiae</name>
    <dbReference type="NCBI Taxonomy" id="470076"/>
    <lineage>
        <taxon>Bacteria</taxon>
        <taxon>Bacillati</taxon>
        <taxon>Actinomycetota</taxon>
        <taxon>Actinomycetes</taxon>
        <taxon>Mycobacteriales</taxon>
        <taxon>Mycobacteriaceae</taxon>
        <taxon>Mycobacterium</taxon>
        <taxon>Mycobacterium simiae complex</taxon>
    </lineage>
</organism>
<feature type="domain" description="Cation-transporting P-type ATPase N-terminal" evidence="12">
    <location>
        <begin position="8"/>
        <end position="82"/>
    </location>
</feature>
<feature type="transmembrane region" description="Helical" evidence="11">
    <location>
        <begin position="854"/>
        <end position="871"/>
    </location>
</feature>
<dbReference type="AlphaFoldDB" id="A0A7I7Q851"/>
<dbReference type="SUPFAM" id="SSF56784">
    <property type="entry name" value="HAD-like"/>
    <property type="match status" value="1"/>
</dbReference>
<evidence type="ECO:0000259" key="12">
    <source>
        <dbReference type="SMART" id="SM00831"/>
    </source>
</evidence>
<dbReference type="GO" id="GO:0046872">
    <property type="term" value="F:metal ion binding"/>
    <property type="evidence" value="ECO:0007669"/>
    <property type="project" value="UniProtKB-KW"/>
</dbReference>
<dbReference type="GO" id="GO:0005524">
    <property type="term" value="F:ATP binding"/>
    <property type="evidence" value="ECO:0007669"/>
    <property type="project" value="UniProtKB-KW"/>
</dbReference>
<evidence type="ECO:0000256" key="9">
    <source>
        <dbReference type="ARBA" id="ARBA00023136"/>
    </source>
</evidence>
<feature type="transmembrane region" description="Helical" evidence="11">
    <location>
        <begin position="256"/>
        <end position="278"/>
    </location>
</feature>
<evidence type="ECO:0000256" key="2">
    <source>
        <dbReference type="ARBA" id="ARBA00022475"/>
    </source>
</evidence>
<dbReference type="PANTHER" id="PTHR24093:SF513">
    <property type="entry name" value="CATION-TRANSPORTING ATPASE I-RELATED"/>
    <property type="match status" value="1"/>
</dbReference>
<keyword evidence="7" id="KW-0460">Magnesium</keyword>
<dbReference type="Proteomes" id="UP000467130">
    <property type="component" value="Chromosome"/>
</dbReference>
<dbReference type="InterPro" id="IPR008250">
    <property type="entry name" value="ATPase_P-typ_transduc_dom_A_sf"/>
</dbReference>
<keyword evidence="6" id="KW-0067">ATP-binding</keyword>
<evidence type="ECO:0000256" key="6">
    <source>
        <dbReference type="ARBA" id="ARBA00022840"/>
    </source>
</evidence>
<dbReference type="SUPFAM" id="SSF81660">
    <property type="entry name" value="Metal cation-transporting ATPase, ATP-binding domain N"/>
    <property type="match status" value="1"/>
</dbReference>
<evidence type="ECO:0000256" key="7">
    <source>
        <dbReference type="ARBA" id="ARBA00022842"/>
    </source>
</evidence>
<feature type="transmembrane region" description="Helical" evidence="11">
    <location>
        <begin position="756"/>
        <end position="775"/>
    </location>
</feature>
<dbReference type="Gene3D" id="1.20.1110.10">
    <property type="entry name" value="Calcium-transporting ATPase, transmembrane domain"/>
    <property type="match status" value="2"/>
</dbReference>
<dbReference type="InterPro" id="IPR023299">
    <property type="entry name" value="ATPase_P-typ_cyto_dom_N"/>
</dbReference>
<protein>
    <submittedName>
        <fullName evidence="13">Haloacid dehalogenase</fullName>
    </submittedName>
</protein>
<gene>
    <name evidence="13" type="ORF">MSTO_26380</name>
</gene>
<dbReference type="InterPro" id="IPR023214">
    <property type="entry name" value="HAD_sf"/>
</dbReference>
<dbReference type="InterPro" id="IPR023298">
    <property type="entry name" value="ATPase_P-typ_TM_dom_sf"/>
</dbReference>
<evidence type="ECO:0000313" key="13">
    <source>
        <dbReference type="EMBL" id="BBY22433.1"/>
    </source>
</evidence>
<evidence type="ECO:0000256" key="4">
    <source>
        <dbReference type="ARBA" id="ARBA00022723"/>
    </source>
</evidence>
<feature type="transmembrane region" description="Helical" evidence="11">
    <location>
        <begin position="672"/>
        <end position="696"/>
    </location>
</feature>
<feature type="transmembrane region" description="Helical" evidence="11">
    <location>
        <begin position="817"/>
        <end position="842"/>
    </location>
</feature>
<dbReference type="Gene3D" id="3.40.50.1000">
    <property type="entry name" value="HAD superfamily/HAD-like"/>
    <property type="match status" value="2"/>
</dbReference>
<evidence type="ECO:0000256" key="11">
    <source>
        <dbReference type="SAM" id="Phobius"/>
    </source>
</evidence>
<dbReference type="InterPro" id="IPR001757">
    <property type="entry name" value="P_typ_ATPase"/>
</dbReference>
<dbReference type="EMBL" id="AP022587">
    <property type="protein sequence ID" value="BBY22433.1"/>
    <property type="molecule type" value="Genomic_DNA"/>
</dbReference>
<dbReference type="Pfam" id="PF00689">
    <property type="entry name" value="Cation_ATPase_C"/>
    <property type="match status" value="1"/>
</dbReference>
<evidence type="ECO:0000256" key="10">
    <source>
        <dbReference type="ARBA" id="ARBA00049360"/>
    </source>
</evidence>
<keyword evidence="9 11" id="KW-0472">Membrane</keyword>
<name>A0A7I7Q851_9MYCO</name>
<feature type="transmembrane region" description="Helical" evidence="11">
    <location>
        <begin position="89"/>
        <end position="108"/>
    </location>
</feature>
<dbReference type="InterPro" id="IPR036412">
    <property type="entry name" value="HAD-like_sf"/>
</dbReference>
<proteinExistence type="predicted"/>
<reference evidence="13 14" key="1">
    <citation type="journal article" date="2019" name="Emerg. Microbes Infect.">
        <title>Comprehensive subspecies identification of 175 nontuberculous mycobacteria species based on 7547 genomic profiles.</title>
        <authorList>
            <person name="Matsumoto Y."/>
            <person name="Kinjo T."/>
            <person name="Motooka D."/>
            <person name="Nabeya D."/>
            <person name="Jung N."/>
            <person name="Uechi K."/>
            <person name="Horii T."/>
            <person name="Iida T."/>
            <person name="Fujita J."/>
            <person name="Nakamura S."/>
        </authorList>
    </citation>
    <scope>NUCLEOTIDE SEQUENCE [LARGE SCALE GENOMIC DNA]</scope>
    <source>
        <strain evidence="13 14">JCM 17783</strain>
    </source>
</reference>
<dbReference type="SMART" id="SM00831">
    <property type="entry name" value="Cation_ATPase_N"/>
    <property type="match status" value="1"/>
</dbReference>
<dbReference type="GO" id="GO:0005388">
    <property type="term" value="F:P-type calcium transporter activity"/>
    <property type="evidence" value="ECO:0007669"/>
    <property type="project" value="TreeGrafter"/>
</dbReference>
<feature type="transmembrane region" description="Helical" evidence="11">
    <location>
        <begin position="787"/>
        <end position="805"/>
    </location>
</feature>
<comment type="catalytic activity">
    <reaction evidence="10">
        <text>ATP + H2O = ADP + phosphate + H(+)</text>
        <dbReference type="Rhea" id="RHEA:13065"/>
        <dbReference type="ChEBI" id="CHEBI:15377"/>
        <dbReference type="ChEBI" id="CHEBI:15378"/>
        <dbReference type="ChEBI" id="CHEBI:30616"/>
        <dbReference type="ChEBI" id="CHEBI:43474"/>
        <dbReference type="ChEBI" id="CHEBI:456216"/>
    </reaction>
</comment>
<keyword evidence="5" id="KW-0547">Nucleotide-binding</keyword>
<dbReference type="Pfam" id="PF00122">
    <property type="entry name" value="E1-E2_ATPase"/>
    <property type="match status" value="1"/>
</dbReference>
<dbReference type="SUPFAM" id="SSF81653">
    <property type="entry name" value="Calcium ATPase, transduction domain A"/>
    <property type="match status" value="1"/>
</dbReference>
<dbReference type="GO" id="GO:0016887">
    <property type="term" value="F:ATP hydrolysis activity"/>
    <property type="evidence" value="ECO:0007669"/>
    <property type="project" value="InterPro"/>
</dbReference>
<evidence type="ECO:0000256" key="5">
    <source>
        <dbReference type="ARBA" id="ARBA00022741"/>
    </source>
</evidence>
<feature type="transmembrane region" description="Helical" evidence="11">
    <location>
        <begin position="702"/>
        <end position="726"/>
    </location>
</feature>
<dbReference type="Pfam" id="PF00690">
    <property type="entry name" value="Cation_ATPase_N"/>
    <property type="match status" value="1"/>
</dbReference>
<dbReference type="KEGG" id="msto:MSTO_26380"/>
<dbReference type="NCBIfam" id="TIGR01494">
    <property type="entry name" value="ATPase_P-type"/>
    <property type="match status" value="2"/>
</dbReference>
<dbReference type="InterPro" id="IPR006068">
    <property type="entry name" value="ATPase_P-typ_cation-transptr_C"/>
</dbReference>
<keyword evidence="14" id="KW-1185">Reference proteome</keyword>
<dbReference type="GO" id="GO:0005886">
    <property type="term" value="C:plasma membrane"/>
    <property type="evidence" value="ECO:0007669"/>
    <property type="project" value="UniProtKB-SubCell"/>
</dbReference>
<dbReference type="Gene3D" id="3.40.1110.10">
    <property type="entry name" value="Calcium-transporting ATPase, cytoplasmic domain N"/>
    <property type="match status" value="2"/>
</dbReference>
<evidence type="ECO:0000256" key="3">
    <source>
        <dbReference type="ARBA" id="ARBA00022692"/>
    </source>
</evidence>
<sequence length="887" mass="93189">MRAVGEPDPALLDTSVVVENLRTDAETGLNAHEAARRLVVAGPNDIELAASVPGWKKILGQFRSPLIYLLLTALLASLVVWAVDGADEWPVDALVIGVILVLNAALGYGQQAHAEHAVDALARMTATTATVVRDGVECRVAAREVVPGDVLLLAEGDAVAADGRLLSADGLEVLEAALTGEGEPVRKDPRTRAEPTTLGEQVNMVFKGTAVAKGVGRAVVTATAMGTRTGQIASLVRTVDDAATPLQREIAWASRVLGIAVLVLGVVVIASIFLVFGIHSVHDVITAVLLGVSLAVAAVPEGLPAIMSLVLALGTRRMADANAVVKELSSAETLGSASVVCSGKTGTLTTGEMTIVRVLTPVGEVTVTGDGYRPEGRFEHDGAPLREGESLWRQTALVLGDNGQDSDEVLREQDGRPLAAGDPVEAAFSVARTKFGTRSQRMPASATKGDPDTVLERCTYLRIGDRLEPLDDSSRATIRRDAQRLTGDALHAVAVACPAPDGPLTYVGMVGITDPPRPGAATAIADAHRAGVRVVMITGDQPRAAARIARELGIADDESAVSGAEIAGLDDDQLRQTVRRHSQYTQLDPAQKLRIIAALQSDHEIVAVTGEGISDAPALKSADIGIAMGRSGTDVAKEAAKMILADDNFATIVRAIREGRGIFSNIKKSLRYLLSSNMGEVLTVFFGAVLAGAIGLSQAHTVALPLLATQILWINLLTDGAPALALGADPQTEDLMSQPPRAVSERVIDRRMWNNIIVIGASVAAATLFTIHLYVPGGPMPSSIDTARTAGFTVLVLAQLFNTLNARSETQSAFRGLGANGWLWAAIVFSAALQVAVVQLPFLNTAFTTEPLSLSQWLVCVAASSTVLWVSEIRKIILRRNHQLCGG</sequence>
<dbReference type="PRINTS" id="PR00119">
    <property type="entry name" value="CATATPASE"/>
</dbReference>
<keyword evidence="8 11" id="KW-1133">Transmembrane helix</keyword>